<dbReference type="RefSeq" id="WP_307207516.1">
    <property type="nucleotide sequence ID" value="NZ_JAUSSU010000012.1"/>
</dbReference>
<evidence type="ECO:0000256" key="4">
    <source>
        <dbReference type="ARBA" id="ARBA00023157"/>
    </source>
</evidence>
<keyword evidence="3" id="KW-0812">Transmembrane</keyword>
<dbReference type="PANTHER" id="PTHR42852:SF6">
    <property type="entry name" value="THIOL:DISULFIDE INTERCHANGE PROTEIN DSBE"/>
    <property type="match status" value="1"/>
</dbReference>
<evidence type="ECO:0000259" key="6">
    <source>
        <dbReference type="PROSITE" id="PS51352"/>
    </source>
</evidence>
<evidence type="ECO:0000256" key="3">
    <source>
        <dbReference type="ARBA" id="ARBA00022968"/>
    </source>
</evidence>
<dbReference type="InterPro" id="IPR036249">
    <property type="entry name" value="Thioredoxin-like_sf"/>
</dbReference>
<keyword evidence="5" id="KW-0676">Redox-active center</keyword>
<keyword evidence="4" id="KW-1015">Disulfide bond</keyword>
<dbReference type="Gene3D" id="3.40.30.10">
    <property type="entry name" value="Glutaredoxin"/>
    <property type="match status" value="1"/>
</dbReference>
<dbReference type="PANTHER" id="PTHR42852">
    <property type="entry name" value="THIOL:DISULFIDE INTERCHANGE PROTEIN DSBE"/>
    <property type="match status" value="1"/>
</dbReference>
<protein>
    <submittedName>
        <fullName evidence="7">Peroxiredoxin</fullName>
    </submittedName>
</protein>
<dbReference type="EMBL" id="JAUSSU010000012">
    <property type="protein sequence ID" value="MDQ0115671.1"/>
    <property type="molecule type" value="Genomic_DNA"/>
</dbReference>
<dbReference type="Pfam" id="PF00578">
    <property type="entry name" value="AhpC-TSA"/>
    <property type="match status" value="1"/>
</dbReference>
<keyword evidence="8" id="KW-1185">Reference proteome</keyword>
<feature type="domain" description="Thioredoxin" evidence="6">
    <location>
        <begin position="41"/>
        <end position="180"/>
    </location>
</feature>
<dbReference type="PROSITE" id="PS51352">
    <property type="entry name" value="THIOREDOXIN_2"/>
    <property type="match status" value="1"/>
</dbReference>
<evidence type="ECO:0000256" key="5">
    <source>
        <dbReference type="ARBA" id="ARBA00023284"/>
    </source>
</evidence>
<comment type="subcellular location">
    <subcellularLocation>
        <location evidence="1">Cell envelope</location>
    </subcellularLocation>
</comment>
<gene>
    <name evidence="7" type="ORF">J2T15_005138</name>
</gene>
<evidence type="ECO:0000313" key="8">
    <source>
        <dbReference type="Proteomes" id="UP001229346"/>
    </source>
</evidence>
<name>A0ABT9U7Q3_PAEHA</name>
<dbReference type="InterPro" id="IPR013766">
    <property type="entry name" value="Thioredoxin_domain"/>
</dbReference>
<evidence type="ECO:0000256" key="1">
    <source>
        <dbReference type="ARBA" id="ARBA00004196"/>
    </source>
</evidence>
<evidence type="ECO:0000256" key="2">
    <source>
        <dbReference type="ARBA" id="ARBA00022748"/>
    </source>
</evidence>
<reference evidence="7 8" key="1">
    <citation type="submission" date="2023-07" db="EMBL/GenBank/DDBJ databases">
        <title>Sorghum-associated microbial communities from plants grown in Nebraska, USA.</title>
        <authorList>
            <person name="Schachtman D."/>
        </authorList>
    </citation>
    <scope>NUCLEOTIDE SEQUENCE [LARGE SCALE GENOMIC DNA]</scope>
    <source>
        <strain evidence="7 8">CC482</strain>
    </source>
</reference>
<dbReference type="Proteomes" id="UP001229346">
    <property type="component" value="Unassembled WGS sequence"/>
</dbReference>
<dbReference type="InterPro" id="IPR050553">
    <property type="entry name" value="Thioredoxin_ResA/DsbE_sf"/>
</dbReference>
<sequence length="180" mass="20023">MKKKLLAALAGTIASAALLIGGVRIYNYIEQSIPLETVMTEQYGERMIDFELPDMAGNSIQVTASSGKPKLINFWASWCPGCKSEAEDLNHIYSKYKEEIDIISVNVTTEDSVEEAQAFLEAYDVQMPTLLDREGIVSAQYRITAIPTNFFVRADGTIGQITYELTKSRAEPFIQELLGQ</sequence>
<keyword evidence="3" id="KW-0735">Signal-anchor</keyword>
<keyword evidence="2" id="KW-0201">Cytochrome c-type biogenesis</keyword>
<accession>A0ABT9U7Q3</accession>
<dbReference type="InterPro" id="IPR000866">
    <property type="entry name" value="AhpC/TSA"/>
</dbReference>
<organism evidence="7 8">
    <name type="scientific">Paenibacillus harenae</name>
    <dbReference type="NCBI Taxonomy" id="306543"/>
    <lineage>
        <taxon>Bacteria</taxon>
        <taxon>Bacillati</taxon>
        <taxon>Bacillota</taxon>
        <taxon>Bacilli</taxon>
        <taxon>Bacillales</taxon>
        <taxon>Paenibacillaceae</taxon>
        <taxon>Paenibacillus</taxon>
    </lineage>
</organism>
<dbReference type="SUPFAM" id="SSF52833">
    <property type="entry name" value="Thioredoxin-like"/>
    <property type="match status" value="1"/>
</dbReference>
<proteinExistence type="predicted"/>
<evidence type="ECO:0000313" key="7">
    <source>
        <dbReference type="EMBL" id="MDQ0115671.1"/>
    </source>
</evidence>
<comment type="caution">
    <text evidence="7">The sequence shown here is derived from an EMBL/GenBank/DDBJ whole genome shotgun (WGS) entry which is preliminary data.</text>
</comment>
<dbReference type="CDD" id="cd02966">
    <property type="entry name" value="TlpA_like_family"/>
    <property type="match status" value="1"/>
</dbReference>